<dbReference type="PANTHER" id="PTHR31111">
    <property type="entry name" value="BNAA05G37150D PROTEIN-RELATED"/>
    <property type="match status" value="1"/>
</dbReference>
<reference evidence="2" key="1">
    <citation type="submission" date="2023-03" db="EMBL/GenBank/DDBJ databases">
        <authorList>
            <person name="Julca I."/>
        </authorList>
    </citation>
    <scope>NUCLEOTIDE SEQUENCE</scope>
</reference>
<dbReference type="Proteomes" id="UP001161247">
    <property type="component" value="Chromosome 9"/>
</dbReference>
<evidence type="ECO:0000313" key="3">
    <source>
        <dbReference type="Proteomes" id="UP001161247"/>
    </source>
</evidence>
<proteinExistence type="predicted"/>
<dbReference type="InterPro" id="IPR013187">
    <property type="entry name" value="F-box-assoc_dom_typ3"/>
</dbReference>
<protein>
    <submittedName>
        <fullName evidence="2">OLC1v1020069C1</fullName>
    </submittedName>
</protein>
<organism evidence="2 3">
    <name type="scientific">Oldenlandia corymbosa var. corymbosa</name>
    <dbReference type="NCBI Taxonomy" id="529605"/>
    <lineage>
        <taxon>Eukaryota</taxon>
        <taxon>Viridiplantae</taxon>
        <taxon>Streptophyta</taxon>
        <taxon>Embryophyta</taxon>
        <taxon>Tracheophyta</taxon>
        <taxon>Spermatophyta</taxon>
        <taxon>Magnoliopsida</taxon>
        <taxon>eudicotyledons</taxon>
        <taxon>Gunneridae</taxon>
        <taxon>Pentapetalae</taxon>
        <taxon>asterids</taxon>
        <taxon>lamiids</taxon>
        <taxon>Gentianales</taxon>
        <taxon>Rubiaceae</taxon>
        <taxon>Rubioideae</taxon>
        <taxon>Spermacoceae</taxon>
        <taxon>Hedyotis-Oldenlandia complex</taxon>
        <taxon>Oldenlandia</taxon>
    </lineage>
</organism>
<sequence>MSIRPPTVKRFDEFYQPRCLNLEGVEGLICCRNTAWNPTTQKKFDLPTQYLRSSTMVLPLRRGIVDWETQFQIQVINVVGNGDNENNSWRDITHLVHQQRRVKPPPWMEEDQYLQDFLQEDGGGYKVLKVDDDGGNKLIVLHPKGGHFEDGGYGNEYGCEEPMPDCFNVEGIEGLIQFCEDPATNGEECNLPNPCFSINTMDFPVGWKTNEVEFENAYYLGYDTFTEKYKVLSVCVADSMCEKYLGEKVHLEGKFQMQVINLGSDDDYSGSWRDITHHVPDEAKTEGMTVFLYPNNPSLYFKNEIYILFRFPGYDAVMIFSVGEETFRFVQLPEELELIKEEKRVMIEVRECVALMKMKKNRSKGTEIWRLVTSPDQSEDREKIIVPTWPEFVHQESDKSEVLEHVVGCAINDRENLVQLRDKMQKRTYCSYWDIKEGIFRKAPRLELTGDMYGDIYFKHVETLFDPTAKAKSSQGMVGAEVM</sequence>
<dbReference type="PANTHER" id="PTHR31111:SF136">
    <property type="entry name" value="F-BOX ASSOCIATED DOMAIN-CONTAINING PROTEIN"/>
    <property type="match status" value="1"/>
</dbReference>
<dbReference type="NCBIfam" id="TIGR01640">
    <property type="entry name" value="F_box_assoc_1"/>
    <property type="match status" value="1"/>
</dbReference>
<name>A0AAV1EFF8_OLDCO</name>
<feature type="domain" description="F-box associated beta-propeller type 3" evidence="1">
    <location>
        <begin position="205"/>
        <end position="442"/>
    </location>
</feature>
<evidence type="ECO:0000259" key="1">
    <source>
        <dbReference type="Pfam" id="PF08268"/>
    </source>
</evidence>
<gene>
    <name evidence="2" type="ORF">OLC1_LOCUS24346</name>
</gene>
<dbReference type="InterPro" id="IPR017451">
    <property type="entry name" value="F-box-assoc_interact_dom"/>
</dbReference>
<keyword evidence="3" id="KW-1185">Reference proteome</keyword>
<dbReference type="Pfam" id="PF08268">
    <property type="entry name" value="FBA_3"/>
    <property type="match status" value="1"/>
</dbReference>
<dbReference type="AlphaFoldDB" id="A0AAV1EFF8"/>
<accession>A0AAV1EFF8</accession>
<evidence type="ECO:0000313" key="2">
    <source>
        <dbReference type="EMBL" id="CAI9118491.1"/>
    </source>
</evidence>
<dbReference type="EMBL" id="OX459126">
    <property type="protein sequence ID" value="CAI9118491.1"/>
    <property type="molecule type" value="Genomic_DNA"/>
</dbReference>